<feature type="transmembrane region" description="Helical" evidence="1">
    <location>
        <begin position="28"/>
        <end position="50"/>
    </location>
</feature>
<keyword evidence="1" id="KW-0812">Transmembrane</keyword>
<protein>
    <submittedName>
        <fullName evidence="2">Uncharacterized protein</fullName>
    </submittedName>
</protein>
<name>A0A9D5QC67_UNCW3</name>
<keyword evidence="1" id="KW-1133">Transmembrane helix</keyword>
<comment type="caution">
    <text evidence="2">The sequence shown here is derived from an EMBL/GenBank/DDBJ whole genome shotgun (WGS) entry which is preliminary data.</text>
</comment>
<sequence>MKGLLAILLVVIVPAGAAGDLGSTVEKASVGVMFSVLTGFITGQLAWVASPKYEEGEEPYRVKLPAALAACYGVGVPLGASLGVHLASFTTEEESSFWARWAGAEIAGLAGSGISMLLVSIKTDTTEFADTPLEAVAAGLPIAFGVGGAFLGDRLARRWGLADSEMFSGMRDVRVALSPGAYGKGFSIEVQIPIN</sequence>
<proteinExistence type="predicted"/>
<dbReference type="Proteomes" id="UP000630660">
    <property type="component" value="Unassembled WGS sequence"/>
</dbReference>
<dbReference type="EMBL" id="WJKJ01000021">
    <property type="protein sequence ID" value="MBD3363717.1"/>
    <property type="molecule type" value="Genomic_DNA"/>
</dbReference>
<organism evidence="2 3">
    <name type="scientific">candidate division WOR-3 bacterium</name>
    <dbReference type="NCBI Taxonomy" id="2052148"/>
    <lineage>
        <taxon>Bacteria</taxon>
        <taxon>Bacteria division WOR-3</taxon>
    </lineage>
</organism>
<dbReference type="AlphaFoldDB" id="A0A9D5QC67"/>
<gene>
    <name evidence="2" type="ORF">GF359_00725</name>
</gene>
<feature type="transmembrane region" description="Helical" evidence="1">
    <location>
        <begin position="98"/>
        <end position="121"/>
    </location>
</feature>
<evidence type="ECO:0000313" key="3">
    <source>
        <dbReference type="Proteomes" id="UP000630660"/>
    </source>
</evidence>
<evidence type="ECO:0000313" key="2">
    <source>
        <dbReference type="EMBL" id="MBD3363717.1"/>
    </source>
</evidence>
<keyword evidence="1" id="KW-0472">Membrane</keyword>
<feature type="transmembrane region" description="Helical" evidence="1">
    <location>
        <begin position="62"/>
        <end position="86"/>
    </location>
</feature>
<evidence type="ECO:0000256" key="1">
    <source>
        <dbReference type="SAM" id="Phobius"/>
    </source>
</evidence>
<reference evidence="2" key="1">
    <citation type="submission" date="2019-11" db="EMBL/GenBank/DDBJ databases">
        <title>Microbial mats filling the niche in hypersaline microbial mats.</title>
        <authorList>
            <person name="Wong H.L."/>
            <person name="Macleod F.I."/>
            <person name="White R.A. III"/>
            <person name="Burns B.P."/>
        </authorList>
    </citation>
    <scope>NUCLEOTIDE SEQUENCE</scope>
    <source>
        <strain evidence="2">Bin_327</strain>
    </source>
</reference>
<feature type="transmembrane region" description="Helical" evidence="1">
    <location>
        <begin position="133"/>
        <end position="151"/>
    </location>
</feature>
<accession>A0A9D5QC67</accession>